<dbReference type="InterPro" id="IPR002219">
    <property type="entry name" value="PKC_DAG/PE"/>
</dbReference>
<dbReference type="InterPro" id="IPR014770">
    <property type="entry name" value="Munc13_1"/>
</dbReference>
<dbReference type="Pfam" id="PF00168">
    <property type="entry name" value="C2"/>
    <property type="match status" value="2"/>
</dbReference>
<feature type="domain" description="MHD2" evidence="11">
    <location>
        <begin position="1490"/>
        <end position="1630"/>
    </location>
</feature>
<dbReference type="Gene3D" id="1.10.357.50">
    <property type="match status" value="1"/>
</dbReference>
<dbReference type="InterPro" id="IPR014772">
    <property type="entry name" value="Munc13_dom-2"/>
</dbReference>
<dbReference type="GO" id="GO:0030672">
    <property type="term" value="C:synaptic vesicle membrane"/>
    <property type="evidence" value="ECO:0007669"/>
    <property type="project" value="TreeGrafter"/>
</dbReference>
<evidence type="ECO:0000313" key="12">
    <source>
        <dbReference type="EMBL" id="KAK7896409.1"/>
    </source>
</evidence>
<dbReference type="PROSITE" id="PS50081">
    <property type="entry name" value="ZF_DAG_PE_2"/>
    <property type="match status" value="1"/>
</dbReference>
<feature type="region of interest" description="Disordered" evidence="7">
    <location>
        <begin position="544"/>
        <end position="611"/>
    </location>
</feature>
<dbReference type="GO" id="GO:0008270">
    <property type="term" value="F:zinc ion binding"/>
    <property type="evidence" value="ECO:0007669"/>
    <property type="project" value="UniProtKB-KW"/>
</dbReference>
<reference evidence="13" key="1">
    <citation type="submission" date="2024-04" db="EMBL/GenBank/DDBJ databases">
        <title>Salinicola lusitanus LLJ914,a marine bacterium isolated from the Okinawa Trough.</title>
        <authorList>
            <person name="Li J."/>
        </authorList>
    </citation>
    <scope>NUCLEOTIDE SEQUENCE [LARGE SCALE GENOMIC DNA]</scope>
</reference>
<accession>A0AAW0NMR8</accession>
<evidence type="ECO:0000259" key="9">
    <source>
        <dbReference type="PROSITE" id="PS50081"/>
    </source>
</evidence>
<keyword evidence="13" id="KW-1185">Reference proteome</keyword>
<dbReference type="FunFam" id="2.60.40.150:FF:000002">
    <property type="entry name" value="Protein unc-13 homolog B"/>
    <property type="match status" value="1"/>
</dbReference>
<dbReference type="GO" id="GO:0098831">
    <property type="term" value="C:presynaptic active zone cytoplasmic component"/>
    <property type="evidence" value="ECO:0007669"/>
    <property type="project" value="TreeGrafter"/>
</dbReference>
<dbReference type="InterPro" id="IPR027080">
    <property type="entry name" value="Unc-13"/>
</dbReference>
<gene>
    <name evidence="12" type="ORF">WMY93_021734</name>
</gene>
<evidence type="ECO:0000256" key="3">
    <source>
        <dbReference type="ARBA" id="ARBA00022737"/>
    </source>
</evidence>
<evidence type="ECO:0000256" key="6">
    <source>
        <dbReference type="ARBA" id="ARBA00022837"/>
    </source>
</evidence>
<evidence type="ECO:0000256" key="5">
    <source>
        <dbReference type="ARBA" id="ARBA00022833"/>
    </source>
</evidence>
<feature type="domain" description="Phorbol-ester/DAG-type" evidence="9">
    <location>
        <begin position="773"/>
        <end position="823"/>
    </location>
</feature>
<dbReference type="InterPro" id="IPR000008">
    <property type="entry name" value="C2_dom"/>
</dbReference>
<keyword evidence="5" id="KW-0862">Zinc</keyword>
<dbReference type="SMART" id="SM00239">
    <property type="entry name" value="C2"/>
    <property type="match status" value="2"/>
</dbReference>
<dbReference type="CDD" id="cd08395">
    <property type="entry name" value="C2C_Munc13"/>
    <property type="match status" value="1"/>
</dbReference>
<dbReference type="GO" id="GO:0031594">
    <property type="term" value="C:neuromuscular junction"/>
    <property type="evidence" value="ECO:0007669"/>
    <property type="project" value="TreeGrafter"/>
</dbReference>
<dbReference type="GO" id="GO:0043195">
    <property type="term" value="C:terminal bouton"/>
    <property type="evidence" value="ECO:0007669"/>
    <property type="project" value="TreeGrafter"/>
</dbReference>
<dbReference type="InterPro" id="IPR035892">
    <property type="entry name" value="C2_domain_sf"/>
</dbReference>
<dbReference type="FunFam" id="3.30.60.20:FF:000001">
    <property type="entry name" value="Protein unc-13 homolog B"/>
    <property type="match status" value="1"/>
</dbReference>
<feature type="compositionally biased region" description="Basic and acidic residues" evidence="7">
    <location>
        <begin position="599"/>
        <end position="611"/>
    </location>
</feature>
<dbReference type="GO" id="GO:0061789">
    <property type="term" value="P:dense core granule priming"/>
    <property type="evidence" value="ECO:0007669"/>
    <property type="project" value="TreeGrafter"/>
</dbReference>
<proteinExistence type="predicted"/>
<dbReference type="GO" id="GO:0005516">
    <property type="term" value="F:calmodulin binding"/>
    <property type="evidence" value="ECO:0007669"/>
    <property type="project" value="TreeGrafter"/>
</dbReference>
<dbReference type="SMART" id="SM01145">
    <property type="entry name" value="DUF1041"/>
    <property type="match status" value="1"/>
</dbReference>
<feature type="region of interest" description="Disordered" evidence="7">
    <location>
        <begin position="1"/>
        <end position="33"/>
    </location>
</feature>
<dbReference type="GO" id="GO:0019992">
    <property type="term" value="F:diacylglycerol binding"/>
    <property type="evidence" value="ECO:0007669"/>
    <property type="project" value="InterPro"/>
</dbReference>
<feature type="region of interest" description="Disordered" evidence="7">
    <location>
        <begin position="498"/>
        <end position="518"/>
    </location>
</feature>
<dbReference type="PANTHER" id="PTHR10480:SF8">
    <property type="entry name" value="PROTEIN UNC-13 HOMOLOG B"/>
    <property type="match status" value="1"/>
</dbReference>
<dbReference type="EMBL" id="JBBPFD010000015">
    <property type="protein sequence ID" value="KAK7896409.1"/>
    <property type="molecule type" value="Genomic_DNA"/>
</dbReference>
<dbReference type="GO" id="GO:0016081">
    <property type="term" value="P:synaptic vesicle docking"/>
    <property type="evidence" value="ECO:0007669"/>
    <property type="project" value="TreeGrafter"/>
</dbReference>
<evidence type="ECO:0000256" key="1">
    <source>
        <dbReference type="ARBA" id="ARBA00022483"/>
    </source>
</evidence>
<keyword evidence="4" id="KW-0863">Zinc-finger</keyword>
<dbReference type="SMART" id="SM00109">
    <property type="entry name" value="C1"/>
    <property type="match status" value="1"/>
</dbReference>
<dbReference type="GO" id="GO:0016082">
    <property type="term" value="P:synaptic vesicle priming"/>
    <property type="evidence" value="ECO:0007669"/>
    <property type="project" value="TreeGrafter"/>
</dbReference>
<dbReference type="FunFam" id="2.60.40.150:FF:000014">
    <property type="entry name" value="protein unc-13 homolog B"/>
    <property type="match status" value="1"/>
</dbReference>
<dbReference type="PANTHER" id="PTHR10480">
    <property type="entry name" value="PROTEIN UNC-13 HOMOLOG"/>
    <property type="match status" value="1"/>
</dbReference>
<evidence type="ECO:0000259" key="11">
    <source>
        <dbReference type="PROSITE" id="PS51259"/>
    </source>
</evidence>
<keyword evidence="6" id="KW-0106">Calcium</keyword>
<dbReference type="Gene3D" id="3.30.60.20">
    <property type="match status" value="1"/>
</dbReference>
<dbReference type="PROSITE" id="PS51259">
    <property type="entry name" value="MHD2"/>
    <property type="match status" value="1"/>
</dbReference>
<dbReference type="InterPro" id="IPR010439">
    <property type="entry name" value="MUN_dom"/>
</dbReference>
<dbReference type="Pfam" id="PF00130">
    <property type="entry name" value="C1_1"/>
    <property type="match status" value="1"/>
</dbReference>
<feature type="region of interest" description="Disordered" evidence="7">
    <location>
        <begin position="77"/>
        <end position="97"/>
    </location>
</feature>
<feature type="domain" description="MHD1" evidence="10">
    <location>
        <begin position="1242"/>
        <end position="1385"/>
    </location>
</feature>
<protein>
    <recommendedName>
        <fullName evidence="14">Protein unc-13 homolog B</fullName>
    </recommendedName>
</protein>
<dbReference type="Pfam" id="PF06292">
    <property type="entry name" value="MUN"/>
    <property type="match status" value="1"/>
</dbReference>
<evidence type="ECO:0000256" key="4">
    <source>
        <dbReference type="ARBA" id="ARBA00022771"/>
    </source>
</evidence>
<evidence type="ECO:0000256" key="7">
    <source>
        <dbReference type="SAM" id="MobiDB-lite"/>
    </source>
</evidence>
<dbReference type="FunFam" id="1.20.58.1100:FF:000002">
    <property type="entry name" value="Unc-13, isoform C"/>
    <property type="match status" value="1"/>
</dbReference>
<feature type="compositionally biased region" description="Basic and acidic residues" evidence="7">
    <location>
        <begin position="498"/>
        <end position="513"/>
    </location>
</feature>
<evidence type="ECO:0000313" key="13">
    <source>
        <dbReference type="Proteomes" id="UP001460270"/>
    </source>
</evidence>
<dbReference type="Gene3D" id="1.20.58.1100">
    <property type="match status" value="1"/>
</dbReference>
<dbReference type="FunFam" id="1.10.357.50:FF:000001">
    <property type="entry name" value="Protein unc-13 homolog B"/>
    <property type="match status" value="1"/>
</dbReference>
<dbReference type="Proteomes" id="UP001460270">
    <property type="component" value="Unassembled WGS sequence"/>
</dbReference>
<feature type="domain" description="C2" evidence="8">
    <location>
        <begin position="855"/>
        <end position="982"/>
    </location>
</feature>
<dbReference type="PROSITE" id="PS51258">
    <property type="entry name" value="MHD1"/>
    <property type="match status" value="1"/>
</dbReference>
<evidence type="ECO:0000259" key="10">
    <source>
        <dbReference type="PROSITE" id="PS51258"/>
    </source>
</evidence>
<dbReference type="GO" id="GO:0042734">
    <property type="term" value="C:presynaptic membrane"/>
    <property type="evidence" value="ECO:0007669"/>
    <property type="project" value="TreeGrafter"/>
</dbReference>
<dbReference type="SUPFAM" id="SSF49562">
    <property type="entry name" value="C2 domain (Calcium/lipid-binding domain, CaLB)"/>
    <property type="match status" value="2"/>
</dbReference>
<feature type="compositionally biased region" description="Low complexity" evidence="7">
    <location>
        <begin position="635"/>
        <end position="654"/>
    </location>
</feature>
<feature type="domain" description="C2" evidence="8">
    <location>
        <begin position="1644"/>
        <end position="1771"/>
    </location>
</feature>
<evidence type="ECO:0000259" key="8">
    <source>
        <dbReference type="PROSITE" id="PS50004"/>
    </source>
</evidence>
<keyword evidence="3" id="KW-0677">Repeat</keyword>
<dbReference type="GO" id="GO:0017075">
    <property type="term" value="F:syntaxin-1 binding"/>
    <property type="evidence" value="ECO:0007669"/>
    <property type="project" value="TreeGrafter"/>
</dbReference>
<organism evidence="12 13">
    <name type="scientific">Mugilogobius chulae</name>
    <name type="common">yellowstripe goby</name>
    <dbReference type="NCBI Taxonomy" id="88201"/>
    <lineage>
        <taxon>Eukaryota</taxon>
        <taxon>Metazoa</taxon>
        <taxon>Chordata</taxon>
        <taxon>Craniata</taxon>
        <taxon>Vertebrata</taxon>
        <taxon>Euteleostomi</taxon>
        <taxon>Actinopterygii</taxon>
        <taxon>Neopterygii</taxon>
        <taxon>Teleostei</taxon>
        <taxon>Neoteleostei</taxon>
        <taxon>Acanthomorphata</taxon>
        <taxon>Gobiaria</taxon>
        <taxon>Gobiiformes</taxon>
        <taxon>Gobioidei</taxon>
        <taxon>Gobiidae</taxon>
        <taxon>Gobionellinae</taxon>
        <taxon>Mugilogobius</taxon>
    </lineage>
</organism>
<dbReference type="GO" id="GO:0035249">
    <property type="term" value="P:synaptic transmission, glutamatergic"/>
    <property type="evidence" value="ECO:0007669"/>
    <property type="project" value="TreeGrafter"/>
</dbReference>
<dbReference type="InterPro" id="IPR046349">
    <property type="entry name" value="C1-like_sf"/>
</dbReference>
<comment type="caution">
    <text evidence="12">The sequence shown here is derived from an EMBL/GenBank/DDBJ whole genome shotgun (WGS) entry which is preliminary data.</text>
</comment>
<feature type="compositionally biased region" description="Basic and acidic residues" evidence="7">
    <location>
        <begin position="550"/>
        <end position="564"/>
    </location>
</feature>
<dbReference type="Gene3D" id="2.60.40.150">
    <property type="entry name" value="C2 domain"/>
    <property type="match status" value="2"/>
</dbReference>
<dbReference type="PROSITE" id="PS50004">
    <property type="entry name" value="C2"/>
    <property type="match status" value="2"/>
</dbReference>
<name>A0AAW0NMR8_9GOBI</name>
<sequence length="1816" mass="204986">MFTKEHHGKQDEHYAKETTPVSPKRTEQGSPKVGKTLCRKLQKCLHAQHSLEELSLAAKNEQSFSVHDNITCDSLDDSGVGDDITTSSSKNEEDEQGSANIVEHILKELKGINKIQEEISDLRDYLTSVRGSVDEVSCCVDAVLSEIGELYCGATAATPQTSPIVQIPRLGRQNAVTSLHTSPLLSDRENWREQLERQHLQSPSPWNLEVVEMGRKSTHLSPSKANQLFQELHYFQDSQSASRYNNLTVPHNDCWRSTVDQQQWIADNFCSNRRGDMNLGTWEHETMGTQTSTPGQSSHTSSEHLSLLFEQHYSSPQTSPRITNWVNPRVQYEKQNFDCDCTASCLFSESSGYNAAEECAHETNSGPSRSMSCSTVLLTDCDDVFLETQSHCDDCPSSGDTLDLGSADSLDRDWTDPSMARDDTIESLSEVSSEILLDASTKSVGFDVATFTKAVLSFQSALKGAFKFETSSSDVDQTVSVLSSEMQANESEDYVDLKDKEVNQTENESKNEGESSTYNSCVYKTQEVTSLQESSSCDITQLNSSDMTQLDDKSGSPVEVKENSNDPDLAIPTESPMVLSTEETRLSPISENTTLEETESPKPTDPSHRERIANFQRILREKRLTRHRLSKSAHGSQGSQGSCGSQGSQGSQSQDEFFIETNRLSKKKNCIIVANPCLNNIIQSREDEPNSRQAWVKPSGGSGLYGIDSMPDLRKKKPIALVSDVAMSLVQARKAGIASAMAARSSIKDEELKNNVYKKTLQALIYPISCTTPHNFEVWTATTPTYCYECEGLLWGIARQGMRCSECGVKCHEKCQELLNADCLQRAAEKSSKHGAEDRTQNIIMAMKDRMKIRERNKPEIFELIREVFAISKTLHAQQMKTIKQSVLDGTSKWSAKITITVGKTKKRTKTIYGNLNPVWEEKFHFECHNSSDRIKVRVWDEDDDIKSRVKQRLKRESDDFLGQKKRTDKSAVSGAIRLQINVEIKGEEKVAAYHIQYTCLHENLFHYSTDVLGQGAVRIPETKGDDSWKVYFDDVAQEIVDEFAMRYGIESIYQAMTHFACLSSKYMCPGVPAVMSTLLANINAFYAHTTASTNVSASDRFAASNFGKERFVKLLDQLHNSLRIDLSTYRVQELQSPPRASQVVRDCVKACLNSTYDYVFNNCHELYSRQYQPMDSNKEEIPLEEQGPSIKNLDFWPKLIMLIVSIIEEDRNSYTPVLNQFPQELNVGKVSAEVMWTLFAQDMMYAMEEHEKHRMCKSTDYMNLHFKVKWLYNEYVKELQSFKDVTPDYPSWFLQFVLQWLDENEDVSLEFMHGALERDKKDGFQQTSEHALFSCSVVDIFTQLNQSFEIIKKLECPDPKVMAQYSRRFSKTISKVLLQYSAILTKSFPSYIDKEKIPCVLMNNVQQLRIQLEKMFESMGAKQMDSEASDLLNELQVKLNNVLDELSSTFGNSFQSQIRDCMRQMASLLYQIKGPLNENTKNQVEADSDNMLRPLMDFLDGKLTLFATVCEKTVLKRVLKELWRIVMTCLEKTIVLPQGNDTFGAQILSAAKELGQLSKLKDHMAGEAKSLSPRQCAVMDVALDTIKQYFHAGGNGLKKAFLEKSAELSSLRHALSLYTQTTDTLIKTFVTSQHAQGSGVDKPIGEVSVQIELYTHPKSGERKVTAKVVGASDLKWQTSGMFRPFVEITMIGPHLSDKKRKFQTKSKNNSWSPKFNETFHFILGSQDGFECYELQLCVKDYCFGRADRVVGLAVVQLRDIMEKGNCACWCPLGQRVTMDDTGLTAMRILSQRSNDDVAKEFVRLKSETRSAEEGR</sequence>
<feature type="region of interest" description="Disordered" evidence="7">
    <location>
        <begin position="626"/>
        <end position="654"/>
    </location>
</feature>
<evidence type="ECO:0008006" key="14">
    <source>
        <dbReference type="Google" id="ProtNLM"/>
    </source>
</evidence>
<dbReference type="GO" id="GO:0099525">
    <property type="term" value="P:presynaptic dense core vesicle exocytosis"/>
    <property type="evidence" value="ECO:0007669"/>
    <property type="project" value="TreeGrafter"/>
</dbReference>
<dbReference type="SUPFAM" id="SSF57889">
    <property type="entry name" value="Cysteine-rich domain"/>
    <property type="match status" value="1"/>
</dbReference>
<keyword evidence="2" id="KW-0479">Metal-binding</keyword>
<dbReference type="PROSITE" id="PS00479">
    <property type="entry name" value="ZF_DAG_PE_1"/>
    <property type="match status" value="1"/>
</dbReference>
<feature type="compositionally biased region" description="Basic and acidic residues" evidence="7">
    <location>
        <begin position="1"/>
        <end position="16"/>
    </location>
</feature>
<keyword evidence="1" id="KW-0268">Exocytosis</keyword>
<evidence type="ECO:0000256" key="2">
    <source>
        <dbReference type="ARBA" id="ARBA00022723"/>
    </source>
</evidence>